<feature type="transmembrane region" description="Helical" evidence="8">
    <location>
        <begin position="313"/>
        <end position="333"/>
    </location>
</feature>
<accession>A0A643CB96</accession>
<evidence type="ECO:0000259" key="9">
    <source>
        <dbReference type="Pfam" id="PF16076"/>
    </source>
</evidence>
<gene>
    <name evidence="10" type="ORF">E2I00_018698</name>
</gene>
<evidence type="ECO:0000256" key="2">
    <source>
        <dbReference type="ARBA" id="ARBA00022516"/>
    </source>
</evidence>
<evidence type="ECO:0000256" key="5">
    <source>
        <dbReference type="ARBA" id="ARBA00023264"/>
    </source>
</evidence>
<comment type="caution">
    <text evidence="10">The sequence shown here is derived from an EMBL/GenBank/DDBJ whole genome shotgun (WGS) entry which is preliminary data.</text>
</comment>
<dbReference type="GO" id="GO:0008654">
    <property type="term" value="P:phospholipid biosynthetic process"/>
    <property type="evidence" value="ECO:0007669"/>
    <property type="project" value="UniProtKB-KW"/>
</dbReference>
<evidence type="ECO:0000256" key="8">
    <source>
        <dbReference type="SAM" id="Phobius"/>
    </source>
</evidence>
<sequence>SYAFEMKVITRDVNFLISKSWCSILSAHQQHVDDELNQDMTPDVMPKVLPSHLRPDNPTEAASHSTVPYSAQKKGSHIIGTLAGIEQAPDNERMGTESPLNIFLPNNMANKTRQRVPKGFKQDKKAPNVHSNKVYCVTHMMNLIIEIMYMHSGTAGVCIEHEAKHNTSSDCVDKQTVKILRIVAMMETISNVDTFDLHRLREGKNLDAVHDITVAYPHNIPQTERHVLLKDFSKEIHFHVHRYPMDTLPTSKEDLQLWYHKWWEEKGERLCFFYWWEKTFYFMGQAVIPSCKILLVKLLPIPYWTLFSPAVGLLIYLYSLVQWYFIIIIIIFVPWERIFGGLEITELAYKQPHLNAKKNGLEADLGLLGTGPYQVLALDRGACWQVSLFCIKNGAHQKFLWQPWQEVSVLSIGCLSPTAQMPGARALRCTAQTGFFGFKHSCRNAGQKMRPQGNCTGSSDTSKHMGRAKQPRRSAATQPLLAALHPHRLTYHNQLLNEIISSCEMTQLHVVKMIKGAAAKLREACTPVLLPDARANILLLSHFNTRSKPILKQWTMKQKLYKEDGEEELGKYKSDGDVIKHDQVKIRIIHATSPVSVSKGHYYSLGKEETNLRDVYLIAGHFFMQEMILSQLSNENRIYKTSSDFTLSSVVTEVVTGQDFILAIGKKVQSNVFKAN</sequence>
<name>A0A643CB96_BALPH</name>
<keyword evidence="11" id="KW-1185">Reference proteome</keyword>
<feature type="transmembrane region" description="Helical" evidence="8">
    <location>
        <begin position="279"/>
        <end position="301"/>
    </location>
</feature>
<dbReference type="PANTHER" id="PTHR10983:SF16">
    <property type="entry name" value="LYSOCARDIOLIPIN ACYLTRANSFERASE 1"/>
    <property type="match status" value="1"/>
</dbReference>
<keyword evidence="5" id="KW-1208">Phospholipid metabolism</keyword>
<feature type="non-terminal residue" evidence="10">
    <location>
        <position position="676"/>
    </location>
</feature>
<dbReference type="PANTHER" id="PTHR10983">
    <property type="entry name" value="1-ACYLGLYCEROL-3-PHOSPHATE ACYLTRANSFERASE-RELATED"/>
    <property type="match status" value="1"/>
</dbReference>
<evidence type="ECO:0000256" key="4">
    <source>
        <dbReference type="ARBA" id="ARBA00023209"/>
    </source>
</evidence>
<dbReference type="EMBL" id="SGJD01001985">
    <property type="protein sequence ID" value="KAB0397394.1"/>
    <property type="molecule type" value="Genomic_DNA"/>
</dbReference>
<evidence type="ECO:0000256" key="3">
    <source>
        <dbReference type="ARBA" id="ARBA00022679"/>
    </source>
</evidence>
<keyword evidence="2" id="KW-0444">Lipid biosynthesis</keyword>
<dbReference type="GO" id="GO:0036149">
    <property type="term" value="P:phosphatidylinositol acyl-chain remodeling"/>
    <property type="evidence" value="ECO:0007669"/>
    <property type="project" value="TreeGrafter"/>
</dbReference>
<dbReference type="Proteomes" id="UP000437017">
    <property type="component" value="Unassembled WGS sequence"/>
</dbReference>
<protein>
    <recommendedName>
        <fullName evidence="9">Acyltransferase C-terminal domain-containing protein</fullName>
    </recommendedName>
</protein>
<dbReference type="GO" id="GO:0005783">
    <property type="term" value="C:endoplasmic reticulum"/>
    <property type="evidence" value="ECO:0007669"/>
    <property type="project" value="TreeGrafter"/>
</dbReference>
<feature type="region of interest" description="Disordered" evidence="7">
    <location>
        <begin position="48"/>
        <end position="70"/>
    </location>
</feature>
<dbReference type="Pfam" id="PF16076">
    <property type="entry name" value="Acyltransf_C"/>
    <property type="match status" value="1"/>
</dbReference>
<keyword evidence="4" id="KW-0443">Lipid metabolism</keyword>
<comment type="similarity">
    <text evidence="1">Belongs to the 1-acyl-sn-glycerol-3-phosphate acyltransferase family.</text>
</comment>
<keyword evidence="6" id="KW-0012">Acyltransferase</keyword>
<keyword evidence="8" id="KW-0472">Membrane</keyword>
<dbReference type="AlphaFoldDB" id="A0A643CB96"/>
<evidence type="ECO:0000313" key="10">
    <source>
        <dbReference type="EMBL" id="KAB0397394.1"/>
    </source>
</evidence>
<evidence type="ECO:0000256" key="1">
    <source>
        <dbReference type="ARBA" id="ARBA00008655"/>
    </source>
</evidence>
<reference evidence="10 11" key="1">
    <citation type="journal article" date="2019" name="PLoS ONE">
        <title>Genomic analyses reveal an absence of contemporary introgressive admixture between fin whales and blue whales, despite known hybrids.</title>
        <authorList>
            <person name="Westbury M.V."/>
            <person name="Petersen B."/>
            <person name="Lorenzen E.D."/>
        </authorList>
    </citation>
    <scope>NUCLEOTIDE SEQUENCE [LARGE SCALE GENOMIC DNA]</scope>
    <source>
        <strain evidence="10">FinWhale-01</strain>
    </source>
</reference>
<dbReference type="OrthoDB" id="186786at2759"/>
<organism evidence="10 11">
    <name type="scientific">Balaenoptera physalus</name>
    <name type="common">Fin whale</name>
    <name type="synonym">Balaena physalus</name>
    <dbReference type="NCBI Taxonomy" id="9770"/>
    <lineage>
        <taxon>Eukaryota</taxon>
        <taxon>Metazoa</taxon>
        <taxon>Chordata</taxon>
        <taxon>Craniata</taxon>
        <taxon>Vertebrata</taxon>
        <taxon>Euteleostomi</taxon>
        <taxon>Mammalia</taxon>
        <taxon>Eutheria</taxon>
        <taxon>Laurasiatheria</taxon>
        <taxon>Artiodactyla</taxon>
        <taxon>Whippomorpha</taxon>
        <taxon>Cetacea</taxon>
        <taxon>Mysticeti</taxon>
        <taxon>Balaenopteridae</taxon>
        <taxon>Balaenoptera</taxon>
    </lineage>
</organism>
<evidence type="ECO:0000256" key="7">
    <source>
        <dbReference type="SAM" id="MobiDB-lite"/>
    </source>
</evidence>
<feature type="non-terminal residue" evidence="10">
    <location>
        <position position="1"/>
    </location>
</feature>
<evidence type="ECO:0000256" key="6">
    <source>
        <dbReference type="ARBA" id="ARBA00023315"/>
    </source>
</evidence>
<keyword evidence="8" id="KW-0812">Transmembrane</keyword>
<feature type="domain" description="Acyltransferase C-terminal" evidence="9">
    <location>
        <begin position="228"/>
        <end position="288"/>
    </location>
</feature>
<keyword evidence="8" id="KW-1133">Transmembrane helix</keyword>
<dbReference type="InterPro" id="IPR032098">
    <property type="entry name" value="Acyltransf_C"/>
</dbReference>
<evidence type="ECO:0000313" key="11">
    <source>
        <dbReference type="Proteomes" id="UP000437017"/>
    </source>
</evidence>
<keyword evidence="3" id="KW-0808">Transferase</keyword>
<proteinExistence type="inferred from homology"/>
<feature type="compositionally biased region" description="Polar residues" evidence="7">
    <location>
        <begin position="60"/>
        <end position="69"/>
    </location>
</feature>
<feature type="region of interest" description="Disordered" evidence="7">
    <location>
        <begin position="449"/>
        <end position="476"/>
    </location>
</feature>
<keyword evidence="4" id="KW-0594">Phospholipid biosynthesis</keyword>
<dbReference type="GO" id="GO:0016746">
    <property type="term" value="F:acyltransferase activity"/>
    <property type="evidence" value="ECO:0007669"/>
    <property type="project" value="UniProtKB-KW"/>
</dbReference>